<organism evidence="2 3">
    <name type="scientific">Artemisia annua</name>
    <name type="common">Sweet wormwood</name>
    <dbReference type="NCBI Taxonomy" id="35608"/>
    <lineage>
        <taxon>Eukaryota</taxon>
        <taxon>Viridiplantae</taxon>
        <taxon>Streptophyta</taxon>
        <taxon>Embryophyta</taxon>
        <taxon>Tracheophyta</taxon>
        <taxon>Spermatophyta</taxon>
        <taxon>Magnoliopsida</taxon>
        <taxon>eudicotyledons</taxon>
        <taxon>Gunneridae</taxon>
        <taxon>Pentapetalae</taxon>
        <taxon>asterids</taxon>
        <taxon>campanulids</taxon>
        <taxon>Asterales</taxon>
        <taxon>Asteraceae</taxon>
        <taxon>Asteroideae</taxon>
        <taxon>Anthemideae</taxon>
        <taxon>Artemisiinae</taxon>
        <taxon>Artemisia</taxon>
    </lineage>
</organism>
<reference evidence="2 3" key="1">
    <citation type="journal article" date="2018" name="Mol. Plant">
        <title>The genome of Artemisia annua provides insight into the evolution of Asteraceae family and artemisinin biosynthesis.</title>
        <authorList>
            <person name="Shen Q."/>
            <person name="Zhang L."/>
            <person name="Liao Z."/>
            <person name="Wang S."/>
            <person name="Yan T."/>
            <person name="Shi P."/>
            <person name="Liu M."/>
            <person name="Fu X."/>
            <person name="Pan Q."/>
            <person name="Wang Y."/>
            <person name="Lv Z."/>
            <person name="Lu X."/>
            <person name="Zhang F."/>
            <person name="Jiang W."/>
            <person name="Ma Y."/>
            <person name="Chen M."/>
            <person name="Hao X."/>
            <person name="Li L."/>
            <person name="Tang Y."/>
            <person name="Lv G."/>
            <person name="Zhou Y."/>
            <person name="Sun X."/>
            <person name="Brodelius P.E."/>
            <person name="Rose J.K.C."/>
            <person name="Tang K."/>
        </authorList>
    </citation>
    <scope>NUCLEOTIDE SEQUENCE [LARGE SCALE GENOMIC DNA]</scope>
    <source>
        <strain evidence="3">cv. Huhao1</strain>
        <tissue evidence="2">Leaf</tissue>
    </source>
</reference>
<gene>
    <name evidence="2" type="ORF">CTI12_AA358360</name>
</gene>
<dbReference type="Gene3D" id="3.60.21.10">
    <property type="match status" value="1"/>
</dbReference>
<dbReference type="SUPFAM" id="SSF56300">
    <property type="entry name" value="Metallo-dependent phosphatases"/>
    <property type="match status" value="1"/>
</dbReference>
<evidence type="ECO:0000313" key="2">
    <source>
        <dbReference type="EMBL" id="PWA63035.1"/>
    </source>
</evidence>
<feature type="region of interest" description="Disordered" evidence="1">
    <location>
        <begin position="1"/>
        <end position="20"/>
    </location>
</feature>
<dbReference type="EMBL" id="PKPP01004726">
    <property type="protein sequence ID" value="PWA63035.1"/>
    <property type="molecule type" value="Genomic_DNA"/>
</dbReference>
<dbReference type="Proteomes" id="UP000245207">
    <property type="component" value="Unassembled WGS sequence"/>
</dbReference>
<feature type="compositionally biased region" description="Basic and acidic residues" evidence="1">
    <location>
        <begin position="8"/>
        <end position="20"/>
    </location>
</feature>
<dbReference type="InterPro" id="IPR029052">
    <property type="entry name" value="Metallo-depent_PP-like"/>
</dbReference>
<proteinExistence type="predicted"/>
<dbReference type="GO" id="GO:0003676">
    <property type="term" value="F:nucleic acid binding"/>
    <property type="evidence" value="ECO:0007669"/>
    <property type="project" value="InterPro"/>
</dbReference>
<dbReference type="OrthoDB" id="1099063at2759"/>
<dbReference type="InterPro" id="IPR036187">
    <property type="entry name" value="DNA_mismatch_repair_MutS_sf"/>
</dbReference>
<comment type="caution">
    <text evidence="2">The sequence shown here is derived from an EMBL/GenBank/DDBJ whole genome shotgun (WGS) entry which is preliminary data.</text>
</comment>
<dbReference type="SUPFAM" id="SSF54928">
    <property type="entry name" value="RNA-binding domain, RBD"/>
    <property type="match status" value="1"/>
</dbReference>
<name>A0A2U1MP42_ARTAN</name>
<dbReference type="InterPro" id="IPR035979">
    <property type="entry name" value="RBD_domain_sf"/>
</dbReference>
<evidence type="ECO:0000313" key="3">
    <source>
        <dbReference type="Proteomes" id="UP000245207"/>
    </source>
</evidence>
<dbReference type="AlphaFoldDB" id="A0A2U1MP42"/>
<dbReference type="STRING" id="35608.A0A2U1MP42"/>
<accession>A0A2U1MP42</accession>
<keyword evidence="3" id="KW-1185">Reference proteome</keyword>
<protein>
    <submittedName>
        <fullName evidence="2">Serine/threonine-protein phosphatase PP2A catalytic subunit</fullName>
    </submittedName>
</protein>
<evidence type="ECO:0000256" key="1">
    <source>
        <dbReference type="SAM" id="MobiDB-lite"/>
    </source>
</evidence>
<dbReference type="SUPFAM" id="SSF48334">
    <property type="entry name" value="DNA repair protein MutS, domain III"/>
    <property type="match status" value="1"/>
</dbReference>
<sequence>MLINKSSISDDHDKGRITNDRGAFRTPVAALNDAPVSDQPVKSLLTICGDIHGQFHDLADLFRIGGNYGPIARIDLKVPPRPPGYAFVEFLEPEEPLQVHTQRFLRKWLCHPLKDIEELNQRLASDISERTVLGLLAQLHQLIVRPFLSFLVYSVKRLWYCYFHVYNPPEKKKFKWLCGYYWASVFEWRFMQWQLDKDVR</sequence>